<dbReference type="InterPro" id="IPR027528">
    <property type="entry name" value="eIF3m"/>
</dbReference>
<dbReference type="InterPro" id="IPR045237">
    <property type="entry name" value="COPS7/eIF3m"/>
</dbReference>
<dbReference type="EMBL" id="ML975414">
    <property type="protein sequence ID" value="KAF1830024.1"/>
    <property type="molecule type" value="Genomic_DNA"/>
</dbReference>
<evidence type="ECO:0000256" key="3">
    <source>
        <dbReference type="ARBA" id="ARBA00022540"/>
    </source>
</evidence>
<dbReference type="Pfam" id="PF18005">
    <property type="entry name" value="eIF3m_C_helix"/>
    <property type="match status" value="1"/>
</dbReference>
<keyword evidence="2 5" id="KW-0963">Cytoplasm</keyword>
<dbReference type="GO" id="GO:0001732">
    <property type="term" value="P:formation of cytoplasmic translation initiation complex"/>
    <property type="evidence" value="ECO:0007669"/>
    <property type="project" value="UniProtKB-UniRule"/>
</dbReference>
<dbReference type="Pfam" id="PF01399">
    <property type="entry name" value="PCI"/>
    <property type="match status" value="1"/>
</dbReference>
<evidence type="ECO:0000313" key="10">
    <source>
        <dbReference type="Proteomes" id="UP000800040"/>
    </source>
</evidence>
<dbReference type="OrthoDB" id="10267031at2759"/>
<dbReference type="GO" id="GO:0071541">
    <property type="term" value="C:eukaryotic translation initiation factor 3 complex, eIF3m"/>
    <property type="evidence" value="ECO:0007669"/>
    <property type="project" value="UniProtKB-UniRule"/>
</dbReference>
<reference evidence="9" key="1">
    <citation type="submission" date="2020-01" db="EMBL/GenBank/DDBJ databases">
        <authorList>
            <consortium name="DOE Joint Genome Institute"/>
            <person name="Haridas S."/>
            <person name="Albert R."/>
            <person name="Binder M."/>
            <person name="Bloem J."/>
            <person name="Labutti K."/>
            <person name="Salamov A."/>
            <person name="Andreopoulos B."/>
            <person name="Baker S.E."/>
            <person name="Barry K."/>
            <person name="Bills G."/>
            <person name="Bluhm B.H."/>
            <person name="Cannon C."/>
            <person name="Castanera R."/>
            <person name="Culley D.E."/>
            <person name="Daum C."/>
            <person name="Ezra D."/>
            <person name="Gonzalez J.B."/>
            <person name="Henrissat B."/>
            <person name="Kuo A."/>
            <person name="Liang C."/>
            <person name="Lipzen A."/>
            <person name="Lutzoni F."/>
            <person name="Magnuson J."/>
            <person name="Mondo S."/>
            <person name="Nolan M."/>
            <person name="Ohm R."/>
            <person name="Pangilinan J."/>
            <person name="Park H.-J."/>
            <person name="Ramirez L."/>
            <person name="Alfaro M."/>
            <person name="Sun H."/>
            <person name="Tritt A."/>
            <person name="Yoshinaga Y."/>
            <person name="Zwiers L.-H."/>
            <person name="Turgeon B.G."/>
            <person name="Goodwin S.B."/>
            <person name="Spatafora J.W."/>
            <person name="Crous P.W."/>
            <person name="Grigoriev I.V."/>
        </authorList>
    </citation>
    <scope>NUCLEOTIDE SEQUENCE</scope>
    <source>
        <strain evidence="9">P77</strain>
    </source>
</reference>
<feature type="chain" id="PRO_5025600786" description="Eukaryotic translation initiation factor 3 subunit M" evidence="7">
    <location>
        <begin position="20"/>
        <end position="658"/>
    </location>
</feature>
<feature type="domain" description="PCI" evidence="8">
    <location>
        <begin position="413"/>
        <end position="582"/>
    </location>
</feature>
<feature type="signal peptide" evidence="7">
    <location>
        <begin position="1"/>
        <end position="19"/>
    </location>
</feature>
<dbReference type="AlphaFoldDB" id="A0A6A5K6E2"/>
<feature type="region of interest" description="Disordered" evidence="6">
    <location>
        <begin position="621"/>
        <end position="658"/>
    </location>
</feature>
<dbReference type="PANTHER" id="PTHR15350:SF2">
    <property type="entry name" value="EUKARYOTIC TRANSLATION INITIATION FACTOR 3 SUBUNIT M"/>
    <property type="match status" value="1"/>
</dbReference>
<keyword evidence="7" id="KW-0732">Signal</keyword>
<gene>
    <name evidence="9" type="ORF">BDW02DRAFT_634002</name>
</gene>
<feature type="compositionally biased region" description="Basic and acidic residues" evidence="6">
    <location>
        <begin position="621"/>
        <end position="635"/>
    </location>
</feature>
<evidence type="ECO:0000256" key="2">
    <source>
        <dbReference type="ARBA" id="ARBA00022490"/>
    </source>
</evidence>
<evidence type="ECO:0000256" key="7">
    <source>
        <dbReference type="SAM" id="SignalP"/>
    </source>
</evidence>
<dbReference type="HAMAP" id="MF_03012">
    <property type="entry name" value="eIF3m"/>
    <property type="match status" value="1"/>
</dbReference>
<keyword evidence="10" id="KW-1185">Reference proteome</keyword>
<evidence type="ECO:0000259" key="8">
    <source>
        <dbReference type="PROSITE" id="PS50250"/>
    </source>
</evidence>
<evidence type="ECO:0000256" key="1">
    <source>
        <dbReference type="ARBA" id="ARBA00008482"/>
    </source>
</evidence>
<evidence type="ECO:0000256" key="5">
    <source>
        <dbReference type="HAMAP-Rule" id="MF_03012"/>
    </source>
</evidence>
<dbReference type="SUPFAM" id="SSF48371">
    <property type="entry name" value="ARM repeat"/>
    <property type="match status" value="1"/>
</dbReference>
<dbReference type="GO" id="GO:0003743">
    <property type="term" value="F:translation initiation factor activity"/>
    <property type="evidence" value="ECO:0007669"/>
    <property type="project" value="UniProtKB-UniRule"/>
</dbReference>
<sequence length="658" mass="73011">MRFLVAVAASLSSLDSAWASGEAVQMDTLAPGTQLYQLRTSSADLAFNNQWVSLPASSFTNGTYTLGSNQSAASRFFIVKYEATNTYELHAAEDGDRQVVLRGRNQSGELLYMDDVFRPGSFGIPDGQLIEWGVFILDNNMLGVKDGSALTRRSFVAVHPETADGGYELALYNGESSLAPLTVTNVMLNFRIPIVDAHDSRPPIAPAAETLAQVSVSATFTMPGAKTTLLIEGTFEELTDEFAQYIDSLKKSQGDESTKLQGECADLLKENKKDDVLKKLVVGSQALNQAPEKEFIAAYNLLIHLVNQSPNVSMFLPKMCQNLSAPISSSPNNGGGLALSILSTIFNTTQPNSEVRYHVLLAILRVIRATSNFETLRPQLKQLDSWLAAWETDEEDARKLYLAVSDVAAHAGEDEQAYTYLLRALRTFPSEEAASPEARELSLRALKSALTHPTHFDFQDLTELDSIQALRNSDAVHFQLLEIFNSDLLDDYNDFKDEHDRWVEESGLDGAALNRKIRLLTLASMAASAGQTRSLPYEKIAKALQVPSEDVEMWVIDVIRAGLVEGKLSQLNQTFLIHRSTYRVFGDNQWREVASRLDLWRNSLQSVLQVIQQEKQRFLQEKEEEANKADQKADMASRFGGRGGQRKQQPRAIDDDLD</sequence>
<comment type="function">
    <text evidence="5">Component of the eukaryotic translation initiation factor 3 (eIF-3) complex, which is involved in protein synthesis of a specialized repertoire of mRNAs and, together with other initiation factors, stimulates binding of mRNA and methionyl-tRNAi to the 40S ribosome. The eIF-3 complex specifically targets and initiates translation of a subset of mRNAs involved in cell proliferation.</text>
</comment>
<keyword evidence="4 5" id="KW-0648">Protein biosynthesis</keyword>
<evidence type="ECO:0000256" key="6">
    <source>
        <dbReference type="SAM" id="MobiDB-lite"/>
    </source>
</evidence>
<evidence type="ECO:0000256" key="4">
    <source>
        <dbReference type="ARBA" id="ARBA00022917"/>
    </source>
</evidence>
<dbReference type="PANTHER" id="PTHR15350">
    <property type="entry name" value="COP9 SIGNALOSOME COMPLEX SUBUNIT 7/DENDRITIC CELL PROTEIN GA17"/>
    <property type="match status" value="1"/>
</dbReference>
<dbReference type="InterPro" id="IPR000717">
    <property type="entry name" value="PCI_dom"/>
</dbReference>
<evidence type="ECO:0000313" key="9">
    <source>
        <dbReference type="EMBL" id="KAF1830024.1"/>
    </source>
</evidence>
<comment type="similarity">
    <text evidence="5">Belongs to the eIF-3 subunit M family.</text>
</comment>
<accession>A0A6A5K6E2</accession>
<dbReference type="SMART" id="SM00088">
    <property type="entry name" value="PINT"/>
    <property type="match status" value="1"/>
</dbReference>
<comment type="similarity">
    <text evidence="1">Belongs to the CSN7/EIF3M family. CSN7 subfamily.</text>
</comment>
<comment type="subunit">
    <text evidence="5">Component of the eukaryotic translation initiation factor 3 (eIF-3) complex.</text>
</comment>
<dbReference type="GO" id="GO:0033290">
    <property type="term" value="C:eukaryotic 48S preinitiation complex"/>
    <property type="evidence" value="ECO:0007669"/>
    <property type="project" value="UniProtKB-UniRule"/>
</dbReference>
<dbReference type="PROSITE" id="PS50250">
    <property type="entry name" value="PCI"/>
    <property type="match status" value="1"/>
</dbReference>
<dbReference type="InterPro" id="IPR040750">
    <property type="entry name" value="eIF3m_C_helix"/>
</dbReference>
<proteinExistence type="inferred from homology"/>
<comment type="subcellular location">
    <subcellularLocation>
        <location evidence="5">Cytoplasm</location>
    </subcellularLocation>
</comment>
<dbReference type="Proteomes" id="UP000800040">
    <property type="component" value="Unassembled WGS sequence"/>
</dbReference>
<organism evidence="9 10">
    <name type="scientific">Decorospora gaudefroyi</name>
    <dbReference type="NCBI Taxonomy" id="184978"/>
    <lineage>
        <taxon>Eukaryota</taxon>
        <taxon>Fungi</taxon>
        <taxon>Dikarya</taxon>
        <taxon>Ascomycota</taxon>
        <taxon>Pezizomycotina</taxon>
        <taxon>Dothideomycetes</taxon>
        <taxon>Pleosporomycetidae</taxon>
        <taxon>Pleosporales</taxon>
        <taxon>Pleosporineae</taxon>
        <taxon>Pleosporaceae</taxon>
        <taxon>Decorospora</taxon>
    </lineage>
</organism>
<dbReference type="GO" id="GO:0016282">
    <property type="term" value="C:eukaryotic 43S preinitiation complex"/>
    <property type="evidence" value="ECO:0007669"/>
    <property type="project" value="UniProtKB-UniRule"/>
</dbReference>
<protein>
    <recommendedName>
        <fullName evidence="5">Eukaryotic translation initiation factor 3 subunit M</fullName>
        <shortName evidence="5">eIF3m</shortName>
    </recommendedName>
</protein>
<keyword evidence="3 5" id="KW-0396">Initiation factor</keyword>
<dbReference type="InterPro" id="IPR016024">
    <property type="entry name" value="ARM-type_fold"/>
</dbReference>
<name>A0A6A5K6E2_9PLEO</name>